<dbReference type="AlphaFoldDB" id="A0A7S0NRJ6"/>
<accession>A0A7S0NRJ6</accession>
<dbReference type="EMBL" id="HBER01011093">
    <property type="protein sequence ID" value="CAD8530266.1"/>
    <property type="molecule type" value="Transcribed_RNA"/>
</dbReference>
<sequence>MPLLDEELASLSLVSDNEHAQPISSPIDESVDVVQLRGLKALELDVLRMPTEGGGVGSPPGSVDFECHGGVHDLGDWRMEGGPFRMVDGGAGGLYFSLEELTSFGEPCCQLVLDVHPHRIEASDGAAGFENTVQSGRSFMLFAKLQDSEGEPILQHPPLELRASLVFDDDHRLVDHACDSTPLTGETVAVANQGVATFRLKICINSYHHNRRRFCIFVQSAASGSGCWRSLAAFSQPLRSVARLDKQNHAENVVTTPSPSLASTCSSFSDETAKTDSLHELQAMQRHLQLHADERQLLRKEFGAHKEQLALLMQQQQEILREVDALRSSIVA</sequence>
<organism evidence="1">
    <name type="scientific">Calcidiscus leptoporus</name>
    <dbReference type="NCBI Taxonomy" id="127549"/>
    <lineage>
        <taxon>Eukaryota</taxon>
        <taxon>Haptista</taxon>
        <taxon>Haptophyta</taxon>
        <taxon>Prymnesiophyceae</taxon>
        <taxon>Coccolithales</taxon>
        <taxon>Calcidiscaceae</taxon>
        <taxon>Calcidiscus</taxon>
    </lineage>
</organism>
<proteinExistence type="predicted"/>
<gene>
    <name evidence="1" type="ORF">CLEP1334_LOCUS5518</name>
</gene>
<reference evidence="1" key="1">
    <citation type="submission" date="2021-01" db="EMBL/GenBank/DDBJ databases">
        <authorList>
            <person name="Corre E."/>
            <person name="Pelletier E."/>
            <person name="Niang G."/>
            <person name="Scheremetjew M."/>
            <person name="Finn R."/>
            <person name="Kale V."/>
            <person name="Holt S."/>
            <person name="Cochrane G."/>
            <person name="Meng A."/>
            <person name="Brown T."/>
            <person name="Cohen L."/>
        </authorList>
    </citation>
    <scope>NUCLEOTIDE SEQUENCE</scope>
    <source>
        <strain evidence="1">RCC1130</strain>
    </source>
</reference>
<evidence type="ECO:0000313" key="1">
    <source>
        <dbReference type="EMBL" id="CAD8530266.1"/>
    </source>
</evidence>
<protein>
    <submittedName>
        <fullName evidence="1">Uncharacterized protein</fullName>
    </submittedName>
</protein>
<name>A0A7S0NRJ6_9EUKA</name>